<organism evidence="1 2">
    <name type="scientific">Deinococcus terrestris</name>
    <dbReference type="NCBI Taxonomy" id="2651870"/>
    <lineage>
        <taxon>Bacteria</taxon>
        <taxon>Thermotogati</taxon>
        <taxon>Deinococcota</taxon>
        <taxon>Deinococci</taxon>
        <taxon>Deinococcales</taxon>
        <taxon>Deinococcaceae</taxon>
        <taxon>Deinococcus</taxon>
    </lineage>
</organism>
<name>A0A7X1NVB0_9DEIO</name>
<evidence type="ECO:0000313" key="1">
    <source>
        <dbReference type="EMBL" id="MPY66487.1"/>
    </source>
</evidence>
<protein>
    <recommendedName>
        <fullName evidence="3">Isocitrate lyase/phosphoenolpyruvate mutase family protein</fullName>
    </recommendedName>
</protein>
<dbReference type="Gene3D" id="3.20.20.60">
    <property type="entry name" value="Phosphoenolpyruvate-binding domains"/>
    <property type="match status" value="1"/>
</dbReference>
<dbReference type="EMBL" id="WBSL01000002">
    <property type="protein sequence ID" value="MPY66487.1"/>
    <property type="molecule type" value="Genomic_DNA"/>
</dbReference>
<keyword evidence="2" id="KW-1185">Reference proteome</keyword>
<gene>
    <name evidence="1" type="ORF">F8S09_07225</name>
</gene>
<accession>A0A7X1NVB0</accession>
<proteinExistence type="predicted"/>
<reference evidence="1 2" key="1">
    <citation type="submission" date="2019-10" db="EMBL/GenBank/DDBJ databases">
        <title>Deinococcus sp. isolated from soil.</title>
        <authorList>
            <person name="Li Y."/>
            <person name="Wang J."/>
        </authorList>
    </citation>
    <scope>NUCLEOTIDE SEQUENCE [LARGE SCALE GENOMIC DNA]</scope>
    <source>
        <strain evidence="1 2">SDU3-2</strain>
    </source>
</reference>
<dbReference type="SUPFAM" id="SSF51621">
    <property type="entry name" value="Phosphoenolpyruvate/pyruvate domain"/>
    <property type="match status" value="1"/>
</dbReference>
<dbReference type="InterPro" id="IPR040442">
    <property type="entry name" value="Pyrv_kinase-like_dom_sf"/>
</dbReference>
<dbReference type="InterPro" id="IPR015813">
    <property type="entry name" value="Pyrv/PenolPyrv_kinase-like_dom"/>
</dbReference>
<dbReference type="Proteomes" id="UP000484842">
    <property type="component" value="Unassembled WGS sequence"/>
</dbReference>
<evidence type="ECO:0000313" key="2">
    <source>
        <dbReference type="Proteomes" id="UP000484842"/>
    </source>
</evidence>
<dbReference type="AlphaFoldDB" id="A0A7X1NVB0"/>
<dbReference type="Pfam" id="PF13714">
    <property type="entry name" value="PEP_mutase"/>
    <property type="match status" value="1"/>
</dbReference>
<dbReference type="RefSeq" id="WP_152871020.1">
    <property type="nucleotide sequence ID" value="NZ_WBSL01000002.1"/>
</dbReference>
<comment type="caution">
    <text evidence="1">The sequence shown here is derived from an EMBL/GenBank/DDBJ whole genome shotgun (WGS) entry which is preliminary data.</text>
</comment>
<dbReference type="GO" id="GO:0003824">
    <property type="term" value="F:catalytic activity"/>
    <property type="evidence" value="ECO:0007669"/>
    <property type="project" value="InterPro"/>
</dbReference>
<evidence type="ECO:0008006" key="3">
    <source>
        <dbReference type="Google" id="ProtNLM"/>
    </source>
</evidence>
<sequence>MRAGADSLFVPLLTDSATIRLLREKLGGPVTVMALPGAPSVPTLLDAGATRVSLGQSAMLAVLGNTDT</sequence>